<proteinExistence type="inferred from homology"/>
<gene>
    <name evidence="5 6" type="primary">citG</name>
    <name evidence="6" type="ORF">ACFP3T_14515</name>
</gene>
<dbReference type="Pfam" id="PF01874">
    <property type="entry name" value="CitG"/>
    <property type="match status" value="1"/>
</dbReference>
<evidence type="ECO:0000256" key="2">
    <source>
        <dbReference type="ARBA" id="ARBA00022679"/>
    </source>
</evidence>
<evidence type="ECO:0000313" key="6">
    <source>
        <dbReference type="EMBL" id="MFC6165874.1"/>
    </source>
</evidence>
<comment type="caution">
    <text evidence="6">The sequence shown here is derived from an EMBL/GenBank/DDBJ whole genome shotgun (WGS) entry which is preliminary data.</text>
</comment>
<dbReference type="Proteomes" id="UP001596253">
    <property type="component" value="Unassembled WGS sequence"/>
</dbReference>
<dbReference type="GO" id="GO:0016757">
    <property type="term" value="F:glycosyltransferase activity"/>
    <property type="evidence" value="ECO:0007669"/>
    <property type="project" value="UniProtKB-KW"/>
</dbReference>
<dbReference type="InterPro" id="IPR017551">
    <property type="entry name" value="TriPribosyl-deP-CoA_syn_CitG"/>
</dbReference>
<dbReference type="EC" id="2.4.2.52" evidence="5"/>
<evidence type="ECO:0000256" key="3">
    <source>
        <dbReference type="ARBA" id="ARBA00022741"/>
    </source>
</evidence>
<comment type="similarity">
    <text evidence="5">Belongs to the CitG/MdcB family.</text>
</comment>
<dbReference type="PANTHER" id="PTHR30201:SF2">
    <property type="entry name" value="2-(5''-TRIPHOSPHORIBOSYL)-3'-DEPHOSPHOCOENZYME-A SYNTHASE"/>
    <property type="match status" value="1"/>
</dbReference>
<sequence length="295" mass="32069">MIKTTPMTDTLTLISRFAQQSLVAEVSLAPKPGLVDPFSAGAHDDMDYDLFMTSIQAWSPFLKLYLKLGQASPDLTQLFASLRRAGSQGERTMLLATHQVNTHKGANFSYAVLLGALGWCSKTQSLAALQAEHFKAVFAAVQTMTAGVTAADFKHVNIKDHLSYGEELYVRYGVTGIRGEAEAGYPALQAMALPWLRSHADLPVTERYLKLMLYLMAELEDVNLLHRGGQAGLAKVQTAARELQAADLTGPALAKALRDLDQQLIAWHLSPGGTADLLALGIFFDQLQDSPLTLI</sequence>
<keyword evidence="7" id="KW-1185">Reference proteome</keyword>
<name>A0ABW1R8Q9_9LACO</name>
<dbReference type="Gene3D" id="1.10.4200.10">
    <property type="entry name" value="Triphosphoribosyl-dephospho-CoA protein"/>
    <property type="match status" value="1"/>
</dbReference>
<evidence type="ECO:0000256" key="1">
    <source>
        <dbReference type="ARBA" id="ARBA00001210"/>
    </source>
</evidence>
<keyword evidence="6" id="KW-0328">Glycosyltransferase</keyword>
<protein>
    <recommendedName>
        <fullName evidence="5">Probable 2-(5''-triphosphoribosyl)-3'-dephosphocoenzyme-A synthase</fullName>
        <shortName evidence="5">2-(5''-triphosphoribosyl)-3'-dephospho-CoA synthase</shortName>
        <ecNumber evidence="5">2.4.2.52</ecNumber>
    </recommendedName>
</protein>
<evidence type="ECO:0000313" key="7">
    <source>
        <dbReference type="Proteomes" id="UP001596253"/>
    </source>
</evidence>
<accession>A0ABW1R8Q9</accession>
<evidence type="ECO:0000256" key="4">
    <source>
        <dbReference type="ARBA" id="ARBA00022840"/>
    </source>
</evidence>
<dbReference type="PANTHER" id="PTHR30201">
    <property type="entry name" value="TRIPHOSPHORIBOSYL-DEPHOSPHO-COA SYNTHASE"/>
    <property type="match status" value="1"/>
</dbReference>
<reference evidence="7" key="1">
    <citation type="journal article" date="2019" name="Int. J. Syst. Evol. Microbiol.">
        <title>The Global Catalogue of Microorganisms (GCM) 10K type strain sequencing project: providing services to taxonomists for standard genome sequencing and annotation.</title>
        <authorList>
            <consortium name="The Broad Institute Genomics Platform"/>
            <consortium name="The Broad Institute Genome Sequencing Center for Infectious Disease"/>
            <person name="Wu L."/>
            <person name="Ma J."/>
        </authorList>
    </citation>
    <scope>NUCLEOTIDE SEQUENCE [LARGE SCALE GENOMIC DNA]</scope>
    <source>
        <strain evidence="7">CCM 8932</strain>
    </source>
</reference>
<keyword evidence="2 5" id="KW-0808">Transferase</keyword>
<organism evidence="6 7">
    <name type="scientific">Lactiplantibacillus dongliensis</name>
    <dbReference type="NCBI Taxonomy" id="2559919"/>
    <lineage>
        <taxon>Bacteria</taxon>
        <taxon>Bacillati</taxon>
        <taxon>Bacillota</taxon>
        <taxon>Bacilli</taxon>
        <taxon>Lactobacillales</taxon>
        <taxon>Lactobacillaceae</taxon>
        <taxon>Lactiplantibacillus</taxon>
    </lineage>
</organism>
<dbReference type="RefSeq" id="WP_223877293.1">
    <property type="nucleotide sequence ID" value="NZ_BJDK01000008.1"/>
</dbReference>
<dbReference type="NCBIfam" id="TIGR03125">
    <property type="entry name" value="citrate_citG"/>
    <property type="match status" value="1"/>
</dbReference>
<comment type="catalytic activity">
    <reaction evidence="1 5">
        <text>3'-dephospho-CoA + ATP = 2'-(5''-triphospho-alpha-D-ribosyl)-3'-dephospho-CoA + adenine</text>
        <dbReference type="Rhea" id="RHEA:15117"/>
        <dbReference type="ChEBI" id="CHEBI:16708"/>
        <dbReference type="ChEBI" id="CHEBI:30616"/>
        <dbReference type="ChEBI" id="CHEBI:57328"/>
        <dbReference type="ChEBI" id="CHEBI:61378"/>
        <dbReference type="EC" id="2.4.2.52"/>
    </reaction>
</comment>
<dbReference type="EMBL" id="JBHSSD010000061">
    <property type="protein sequence ID" value="MFC6165874.1"/>
    <property type="molecule type" value="Genomic_DNA"/>
</dbReference>
<dbReference type="InterPro" id="IPR002736">
    <property type="entry name" value="CitG"/>
</dbReference>
<keyword evidence="4 5" id="KW-0067">ATP-binding</keyword>
<dbReference type="HAMAP" id="MF_00397">
    <property type="entry name" value="CitG"/>
    <property type="match status" value="1"/>
</dbReference>
<keyword evidence="3 5" id="KW-0547">Nucleotide-binding</keyword>
<evidence type="ECO:0000256" key="5">
    <source>
        <dbReference type="HAMAP-Rule" id="MF_00397"/>
    </source>
</evidence>
<dbReference type="GO" id="GO:0046917">
    <property type="term" value="F:triphosphoribosyl-dephospho-CoA synthase activity"/>
    <property type="evidence" value="ECO:0007669"/>
    <property type="project" value="UniProtKB-EC"/>
</dbReference>